<dbReference type="PROSITE" id="PS51975">
    <property type="entry name" value="RNASE_H_2"/>
    <property type="match status" value="1"/>
</dbReference>
<keyword evidence="12 14" id="KW-0378">Hydrolase</keyword>
<evidence type="ECO:0000256" key="4">
    <source>
        <dbReference type="ARBA" id="ARBA00004496"/>
    </source>
</evidence>
<evidence type="ECO:0000256" key="13">
    <source>
        <dbReference type="ARBA" id="ARBA00023211"/>
    </source>
</evidence>
<dbReference type="InterPro" id="IPR036397">
    <property type="entry name" value="RNaseH_sf"/>
</dbReference>
<comment type="catalytic activity">
    <reaction evidence="1 14 15 16">
        <text>Endonucleolytic cleavage to 5'-phosphomonoester.</text>
        <dbReference type="EC" id="3.1.26.4"/>
    </reaction>
</comment>
<feature type="binding site" evidence="14 15">
    <location>
        <position position="80"/>
    </location>
    <ligand>
        <name>a divalent metal cation</name>
        <dbReference type="ChEBI" id="CHEBI:60240"/>
    </ligand>
</feature>
<comment type="cofactor">
    <cofactor evidence="2">
        <name>Mg(2+)</name>
        <dbReference type="ChEBI" id="CHEBI:18420"/>
    </cofactor>
</comment>
<feature type="binding site" evidence="14 15">
    <location>
        <position position="79"/>
    </location>
    <ligand>
        <name>a divalent metal cation</name>
        <dbReference type="ChEBI" id="CHEBI:60240"/>
    </ligand>
</feature>
<keyword evidence="9 14" id="KW-0540">Nuclease</keyword>
<comment type="cofactor">
    <cofactor evidence="14 15">
        <name>Mn(2+)</name>
        <dbReference type="ChEBI" id="CHEBI:29035"/>
    </cofactor>
    <cofactor evidence="14 15">
        <name>Mg(2+)</name>
        <dbReference type="ChEBI" id="CHEBI:18420"/>
    </cofactor>
    <text evidence="14 15">Manganese or magnesium. Binds 1 divalent metal ion per monomer in the absence of substrate. May bind a second metal ion after substrate binding.</text>
</comment>
<dbReference type="HAMAP" id="MF_00052_B">
    <property type="entry name" value="RNase_HII_B"/>
    <property type="match status" value="1"/>
</dbReference>
<dbReference type="Gene3D" id="3.30.420.10">
    <property type="entry name" value="Ribonuclease H-like superfamily/Ribonuclease H"/>
    <property type="match status" value="1"/>
</dbReference>
<evidence type="ECO:0000256" key="6">
    <source>
        <dbReference type="ARBA" id="ARBA00012180"/>
    </source>
</evidence>
<evidence type="ECO:0000256" key="1">
    <source>
        <dbReference type="ARBA" id="ARBA00000077"/>
    </source>
</evidence>
<comment type="caution">
    <text evidence="18">The sequence shown here is derived from an EMBL/GenBank/DDBJ whole genome shotgun (WGS) entry which is preliminary data.</text>
</comment>
<evidence type="ECO:0000256" key="16">
    <source>
        <dbReference type="RuleBase" id="RU003515"/>
    </source>
</evidence>
<evidence type="ECO:0000256" key="10">
    <source>
        <dbReference type="ARBA" id="ARBA00022723"/>
    </source>
</evidence>
<evidence type="ECO:0000256" key="2">
    <source>
        <dbReference type="ARBA" id="ARBA00001946"/>
    </source>
</evidence>
<feature type="domain" description="RNase H type-2" evidence="17">
    <location>
        <begin position="73"/>
        <end position="258"/>
    </location>
</feature>
<dbReference type="Pfam" id="PF01351">
    <property type="entry name" value="RNase_HII"/>
    <property type="match status" value="1"/>
</dbReference>
<dbReference type="Proteomes" id="UP000789423">
    <property type="component" value="Unassembled WGS sequence"/>
</dbReference>
<evidence type="ECO:0000256" key="7">
    <source>
        <dbReference type="ARBA" id="ARBA00019179"/>
    </source>
</evidence>
<keyword evidence="19" id="KW-1185">Reference proteome</keyword>
<comment type="function">
    <text evidence="3 14 16">Endonuclease that specifically degrades the RNA of RNA-DNA hybrids.</text>
</comment>
<dbReference type="NCBIfam" id="NF000595">
    <property type="entry name" value="PRK00015.1-3"/>
    <property type="match status" value="1"/>
</dbReference>
<sequence>MSKKQTIQEIEELLQEIVQEDDERFAMLLADERKGVQRLITKWKKQQGDKEKEKQKFIEMSIYEDALRQRGIVSIAGIDEVGRGPLAGPVVAAAVVLPEDFYIPGLNDSKKLSEAKRERFYGEIQEKALAIGIGIIPPNVIDEINIYQATKQAMLDAVANLSCTPEHLLIDAMELPTSILQTSIIKGDAKSISISAASVIAKVTRDRMMKELGKRYPQYGFEQHMGYGTKQHLQAIETYGVLDEHRKTFAPIKDMIKE</sequence>
<dbReference type="RefSeq" id="WP_230573477.1">
    <property type="nucleotide sequence ID" value="NZ_CAKJTI010000001.1"/>
</dbReference>
<dbReference type="EMBL" id="CAKJTI010000001">
    <property type="protein sequence ID" value="CAG9611157.1"/>
    <property type="molecule type" value="Genomic_DNA"/>
</dbReference>
<evidence type="ECO:0000256" key="11">
    <source>
        <dbReference type="ARBA" id="ARBA00022759"/>
    </source>
</evidence>
<evidence type="ECO:0000256" key="9">
    <source>
        <dbReference type="ARBA" id="ARBA00022722"/>
    </source>
</evidence>
<dbReference type="InterPro" id="IPR022898">
    <property type="entry name" value="RNase_HII"/>
</dbReference>
<dbReference type="PANTHER" id="PTHR10954">
    <property type="entry name" value="RIBONUCLEASE H2 SUBUNIT A"/>
    <property type="match status" value="1"/>
</dbReference>
<dbReference type="GO" id="GO:0004523">
    <property type="term" value="F:RNA-DNA hybrid ribonuclease activity"/>
    <property type="evidence" value="ECO:0007669"/>
    <property type="project" value="UniProtKB-EC"/>
</dbReference>
<keyword evidence="13 14" id="KW-0464">Manganese</keyword>
<name>A0ABN7ZQJ9_9BACI</name>
<evidence type="ECO:0000256" key="8">
    <source>
        <dbReference type="ARBA" id="ARBA00022490"/>
    </source>
</evidence>
<evidence type="ECO:0000259" key="17">
    <source>
        <dbReference type="PROSITE" id="PS51975"/>
    </source>
</evidence>
<gene>
    <name evidence="14 18" type="primary">rnhB</name>
    <name evidence="18" type="ORF">BACCIP111899_00329</name>
</gene>
<evidence type="ECO:0000256" key="12">
    <source>
        <dbReference type="ARBA" id="ARBA00022801"/>
    </source>
</evidence>
<reference evidence="18 19" key="1">
    <citation type="submission" date="2021-10" db="EMBL/GenBank/DDBJ databases">
        <authorList>
            <person name="Criscuolo A."/>
        </authorList>
    </citation>
    <scope>NUCLEOTIDE SEQUENCE [LARGE SCALE GENOMIC DNA]</scope>
    <source>
        <strain evidence="19">CIP 111899</strain>
    </source>
</reference>
<comment type="similarity">
    <text evidence="5 14 16">Belongs to the RNase HII family.</text>
</comment>
<evidence type="ECO:0000256" key="3">
    <source>
        <dbReference type="ARBA" id="ARBA00004065"/>
    </source>
</evidence>
<evidence type="ECO:0000256" key="14">
    <source>
        <dbReference type="HAMAP-Rule" id="MF_00052"/>
    </source>
</evidence>
<evidence type="ECO:0000313" key="18">
    <source>
        <dbReference type="EMBL" id="CAG9611157.1"/>
    </source>
</evidence>
<evidence type="ECO:0000256" key="5">
    <source>
        <dbReference type="ARBA" id="ARBA00007383"/>
    </source>
</evidence>
<feature type="binding site" evidence="14 15">
    <location>
        <position position="171"/>
    </location>
    <ligand>
        <name>a divalent metal cation</name>
        <dbReference type="ChEBI" id="CHEBI:60240"/>
    </ligand>
</feature>
<proteinExistence type="inferred from homology"/>
<evidence type="ECO:0000256" key="15">
    <source>
        <dbReference type="PROSITE-ProRule" id="PRU01319"/>
    </source>
</evidence>
<comment type="subcellular location">
    <subcellularLocation>
        <location evidence="4 14">Cytoplasm</location>
    </subcellularLocation>
</comment>
<accession>A0ABN7ZQJ9</accession>
<organism evidence="18 19">
    <name type="scientific">Bacillus rhizoplanae</name>
    <dbReference type="NCBI Taxonomy" id="2880966"/>
    <lineage>
        <taxon>Bacteria</taxon>
        <taxon>Bacillati</taxon>
        <taxon>Bacillota</taxon>
        <taxon>Bacilli</taxon>
        <taxon>Bacillales</taxon>
        <taxon>Bacillaceae</taxon>
        <taxon>Bacillus</taxon>
    </lineage>
</organism>
<dbReference type="SUPFAM" id="SSF53098">
    <property type="entry name" value="Ribonuclease H-like"/>
    <property type="match status" value="1"/>
</dbReference>
<evidence type="ECO:0000313" key="19">
    <source>
        <dbReference type="Proteomes" id="UP000789423"/>
    </source>
</evidence>
<dbReference type="PANTHER" id="PTHR10954:SF18">
    <property type="entry name" value="RIBONUCLEASE HII"/>
    <property type="match status" value="1"/>
</dbReference>
<dbReference type="EC" id="3.1.26.4" evidence="6 14"/>
<keyword evidence="10 14" id="KW-0479">Metal-binding</keyword>
<dbReference type="InterPro" id="IPR001352">
    <property type="entry name" value="RNase_HII/HIII"/>
</dbReference>
<protein>
    <recommendedName>
        <fullName evidence="7 14">Ribonuclease HII</fullName>
        <shortName evidence="14">RNase HII</shortName>
        <ecNumber evidence="6 14">3.1.26.4</ecNumber>
    </recommendedName>
</protein>
<dbReference type="NCBIfam" id="NF000594">
    <property type="entry name" value="PRK00015.1-1"/>
    <property type="match status" value="1"/>
</dbReference>
<keyword evidence="11 14" id="KW-0255">Endonuclease</keyword>
<dbReference type="CDD" id="cd07182">
    <property type="entry name" value="RNase_HII_bacteria_HII_like"/>
    <property type="match status" value="1"/>
</dbReference>
<keyword evidence="8 14" id="KW-0963">Cytoplasm</keyword>
<dbReference type="InterPro" id="IPR012337">
    <property type="entry name" value="RNaseH-like_sf"/>
</dbReference>
<dbReference type="InterPro" id="IPR024567">
    <property type="entry name" value="RNase_HII/HIII_dom"/>
</dbReference>